<keyword evidence="7" id="KW-1185">Reference proteome</keyword>
<evidence type="ECO:0000313" key="7">
    <source>
        <dbReference type="Proteomes" id="UP000249464"/>
    </source>
</evidence>
<dbReference type="GO" id="GO:0005085">
    <property type="term" value="F:guanyl-nucleotide exchange factor activity"/>
    <property type="evidence" value="ECO:0007669"/>
    <property type="project" value="TreeGrafter"/>
</dbReference>
<feature type="repeat" description="RCC1" evidence="3">
    <location>
        <begin position="281"/>
        <end position="338"/>
    </location>
</feature>
<feature type="domain" description="RCC1-like" evidence="5">
    <location>
        <begin position="155"/>
        <end position="660"/>
    </location>
</feature>
<dbReference type="GO" id="GO:0005737">
    <property type="term" value="C:cytoplasm"/>
    <property type="evidence" value="ECO:0007669"/>
    <property type="project" value="TreeGrafter"/>
</dbReference>
<dbReference type="PROSITE" id="PS50012">
    <property type="entry name" value="RCC1_3"/>
    <property type="match status" value="6"/>
</dbReference>
<proteinExistence type="predicted"/>
<dbReference type="EMBL" id="FQNC01000016">
    <property type="protein sequence ID" value="SGY19595.1"/>
    <property type="molecule type" value="Genomic_DNA"/>
</dbReference>
<feature type="repeat" description="RCC1" evidence="3">
    <location>
        <begin position="611"/>
        <end position="664"/>
    </location>
</feature>
<accession>A0A2X0LY97</accession>
<feature type="region of interest" description="Disordered" evidence="4">
    <location>
        <begin position="1"/>
        <end position="99"/>
    </location>
</feature>
<dbReference type="InterPro" id="IPR000408">
    <property type="entry name" value="Reg_chr_condens"/>
</dbReference>
<dbReference type="PROSITE" id="PS00626">
    <property type="entry name" value="RCC1_2"/>
    <property type="match status" value="1"/>
</dbReference>
<reference evidence="6 7" key="1">
    <citation type="submission" date="2016-11" db="EMBL/GenBank/DDBJ databases">
        <authorList>
            <person name="Jaros S."/>
            <person name="Januszkiewicz K."/>
            <person name="Wedrychowicz H."/>
        </authorList>
    </citation>
    <scope>NUCLEOTIDE SEQUENCE [LARGE SCALE GENOMIC DNA]</scope>
</reference>
<keyword evidence="1" id="KW-0344">Guanine-nucleotide releasing factor</keyword>
<feature type="compositionally biased region" description="Low complexity" evidence="4">
    <location>
        <begin position="13"/>
        <end position="27"/>
    </location>
</feature>
<feature type="repeat" description="RCC1" evidence="3">
    <location>
        <begin position="154"/>
        <end position="219"/>
    </location>
</feature>
<dbReference type="InterPro" id="IPR051553">
    <property type="entry name" value="Ran_GTPase-activating"/>
</dbReference>
<evidence type="ECO:0000256" key="1">
    <source>
        <dbReference type="ARBA" id="ARBA00022658"/>
    </source>
</evidence>
<name>A0A2X0LY97_9BASI</name>
<evidence type="ECO:0000256" key="2">
    <source>
        <dbReference type="ARBA" id="ARBA00022737"/>
    </source>
</evidence>
<dbReference type="InterPro" id="IPR009091">
    <property type="entry name" value="RCC1/BLIP-II"/>
</dbReference>
<keyword evidence="2" id="KW-0677">Repeat</keyword>
<dbReference type="PRINTS" id="PR00633">
    <property type="entry name" value="RCCNDNSATION"/>
</dbReference>
<dbReference type="SUPFAM" id="SSF50985">
    <property type="entry name" value="RCC1/BLIP-II"/>
    <property type="match status" value="1"/>
</dbReference>
<dbReference type="PANTHER" id="PTHR45982:SF1">
    <property type="entry name" value="REGULATOR OF CHROMOSOME CONDENSATION"/>
    <property type="match status" value="1"/>
</dbReference>
<feature type="repeat" description="RCC1" evidence="3">
    <location>
        <begin position="339"/>
        <end position="419"/>
    </location>
</feature>
<protein>
    <submittedName>
        <fullName evidence="6">BQ5605_C014g07694 protein</fullName>
    </submittedName>
</protein>
<feature type="compositionally biased region" description="Polar residues" evidence="4">
    <location>
        <begin position="33"/>
        <end position="49"/>
    </location>
</feature>
<sequence>MPPRRRNSVSSVGAAAAPNGTTPATPRRTGRASSTIPVDLTTVSSTKPTSRAGVAAKRVSSTSAKRARSRSISVALSVAEQSEQEQEQEEEDDDVDATPRAKKIKVFIEPKIKPVRAPVQGMNQIPKRYDPFPAYSVFDFEVNIQEVQQLDLPKTVFVFGNGDFGQHGLGIENGMMEIVRPRLHATIEKMIAGEGGEAWKRGVASLECGGMHTLCVDGEGKIWSWGINDNAALGRVTAGLEQESEELETQPLPVENLDYSRFKAVKVAAGDSVSLAVSENGELRCWGSFRYSEGILGFDGNDEKSKSQLKPLALKNLEAVSIVQVVTGDDHFVALTTKGTVFACGNGEQCQLGRKIIQRGFRVPKIASDDYNCSILNHVSFCVGLTGHKTHGLTPERLALKNIVVVGSGSYHSFAVDAKGQVFAWGLNSFRQTGVDEDDGGWQEIITTPTIVKSLHPSLHRGARVVQIVGGTHHTLFLFSNGEVWGCGRCDGSEIGLGKDHPKMKEMKEREDEALKRRKEFENSVRPKIAQRPVADDDAGNPGRPMTEMEINLKAQEEAAQTVPLPNRFIDEPTKIEFDTDAQEEENIDGPVQIVQIAVGTRANFAVSRHGFLYAWGYGNVAQLGLGDEEEADRPTRVVSRAMKRFKVLHAAGGGQHSVCVAVRGDGAKPSIHDDAPAVAPAAPAA</sequence>
<feature type="repeat" description="RCC1" evidence="3">
    <location>
        <begin position="420"/>
        <end position="481"/>
    </location>
</feature>
<organism evidence="6 7">
    <name type="scientific">Microbotryum silenes-dioicae</name>
    <dbReference type="NCBI Taxonomy" id="796604"/>
    <lineage>
        <taxon>Eukaryota</taxon>
        <taxon>Fungi</taxon>
        <taxon>Dikarya</taxon>
        <taxon>Basidiomycota</taxon>
        <taxon>Pucciniomycotina</taxon>
        <taxon>Microbotryomycetes</taxon>
        <taxon>Microbotryales</taxon>
        <taxon>Microbotryaceae</taxon>
        <taxon>Microbotryum</taxon>
    </lineage>
</organism>
<evidence type="ECO:0000256" key="4">
    <source>
        <dbReference type="SAM" id="MobiDB-lite"/>
    </source>
</evidence>
<evidence type="ECO:0000256" key="3">
    <source>
        <dbReference type="PROSITE-ProRule" id="PRU00235"/>
    </source>
</evidence>
<dbReference type="PANTHER" id="PTHR45982">
    <property type="entry name" value="REGULATOR OF CHROMOSOME CONDENSATION"/>
    <property type="match status" value="1"/>
</dbReference>
<dbReference type="InterPro" id="IPR058923">
    <property type="entry name" value="RCC1-like_dom"/>
</dbReference>
<feature type="repeat" description="RCC1" evidence="3">
    <location>
        <begin position="220"/>
        <end position="280"/>
    </location>
</feature>
<dbReference type="STRING" id="796604.A0A2X0LY97"/>
<dbReference type="Pfam" id="PF25390">
    <property type="entry name" value="WD40_RLD"/>
    <property type="match status" value="1"/>
</dbReference>
<evidence type="ECO:0000259" key="5">
    <source>
        <dbReference type="Pfam" id="PF25390"/>
    </source>
</evidence>
<dbReference type="AlphaFoldDB" id="A0A2X0LY97"/>
<dbReference type="PROSITE" id="PS00625">
    <property type="entry name" value="RCC1_1"/>
    <property type="match status" value="1"/>
</dbReference>
<feature type="compositionally biased region" description="Low complexity" evidence="4">
    <location>
        <begin position="54"/>
        <end position="81"/>
    </location>
</feature>
<dbReference type="Proteomes" id="UP000249464">
    <property type="component" value="Unassembled WGS sequence"/>
</dbReference>
<feature type="compositionally biased region" description="Acidic residues" evidence="4">
    <location>
        <begin position="82"/>
        <end position="96"/>
    </location>
</feature>
<gene>
    <name evidence="6" type="primary">BQ5605_C014g07694</name>
    <name evidence="6" type="ORF">BQ5605_C014G07694</name>
</gene>
<dbReference type="Gene3D" id="2.130.10.30">
    <property type="entry name" value="Regulator of chromosome condensation 1/beta-lactamase-inhibitor protein II"/>
    <property type="match status" value="1"/>
</dbReference>
<evidence type="ECO:0000313" key="6">
    <source>
        <dbReference type="EMBL" id="SGY19595.1"/>
    </source>
</evidence>